<evidence type="ECO:0000256" key="10">
    <source>
        <dbReference type="RuleBase" id="RU362114"/>
    </source>
</evidence>
<evidence type="ECO:0000259" key="14">
    <source>
        <dbReference type="PROSITE" id="PS51060"/>
    </source>
</evidence>
<feature type="domain" description="WGR" evidence="15">
    <location>
        <begin position="261"/>
        <end position="355"/>
    </location>
</feature>
<feature type="domain" description="PARP alpha-helical" evidence="14">
    <location>
        <begin position="381"/>
        <end position="499"/>
    </location>
</feature>
<dbReference type="PROSITE" id="PS51060">
    <property type="entry name" value="PARP_ALPHA_HD"/>
    <property type="match status" value="1"/>
</dbReference>
<dbReference type="EMBL" id="JAVHNR010000004">
    <property type="protein sequence ID" value="KAK6345248.1"/>
    <property type="molecule type" value="Genomic_DNA"/>
</dbReference>
<dbReference type="Gene3D" id="1.20.142.10">
    <property type="entry name" value="Poly(ADP-ribose) polymerase, regulatory domain"/>
    <property type="match status" value="1"/>
</dbReference>
<accession>A0AAN8MXV9</accession>
<dbReference type="EC" id="2.4.2.-" evidence="10"/>
<dbReference type="InterPro" id="IPR036420">
    <property type="entry name" value="BRCT_dom_sf"/>
</dbReference>
<evidence type="ECO:0000313" key="17">
    <source>
        <dbReference type="Proteomes" id="UP001313282"/>
    </source>
</evidence>
<dbReference type="InterPro" id="IPR004102">
    <property type="entry name" value="Poly(ADP-ribose)pol_reg_dom"/>
</dbReference>
<keyword evidence="2 10" id="KW-0328">Glycosyltransferase</keyword>
<dbReference type="SMART" id="SM00292">
    <property type="entry name" value="BRCT"/>
    <property type="match status" value="1"/>
</dbReference>
<dbReference type="InterPro" id="IPR001357">
    <property type="entry name" value="BRCT_dom"/>
</dbReference>
<dbReference type="SUPFAM" id="SSF142921">
    <property type="entry name" value="WGR domain-like"/>
    <property type="match status" value="1"/>
</dbReference>
<dbReference type="PROSITE" id="PS50172">
    <property type="entry name" value="BRCT"/>
    <property type="match status" value="1"/>
</dbReference>
<gene>
    <name evidence="16" type="ORF">TWF718_007174</name>
</gene>
<evidence type="ECO:0000256" key="4">
    <source>
        <dbReference type="ARBA" id="ARBA00022695"/>
    </source>
</evidence>
<dbReference type="InterPro" id="IPR050800">
    <property type="entry name" value="ARTD/PARP"/>
</dbReference>
<dbReference type="GO" id="GO:0003950">
    <property type="term" value="F:NAD+ poly-ADP-ribosyltransferase activity"/>
    <property type="evidence" value="ECO:0007669"/>
    <property type="project" value="UniProtKB-UniRule"/>
</dbReference>
<dbReference type="PROSITE" id="PS51977">
    <property type="entry name" value="WGR"/>
    <property type="match status" value="1"/>
</dbReference>
<dbReference type="CDD" id="cd17747">
    <property type="entry name" value="BRCT_PARP1"/>
    <property type="match status" value="1"/>
</dbReference>
<evidence type="ECO:0000256" key="2">
    <source>
        <dbReference type="ARBA" id="ARBA00022676"/>
    </source>
</evidence>
<evidence type="ECO:0000256" key="6">
    <source>
        <dbReference type="ARBA" id="ARBA00023027"/>
    </source>
</evidence>
<dbReference type="SUPFAM" id="SSF52113">
    <property type="entry name" value="BRCT domain"/>
    <property type="match status" value="1"/>
</dbReference>
<feature type="compositionally biased region" description="Acidic residues" evidence="11">
    <location>
        <begin position="211"/>
        <end position="239"/>
    </location>
</feature>
<dbReference type="Pfam" id="PF00644">
    <property type="entry name" value="PARP"/>
    <property type="match status" value="1"/>
</dbReference>
<dbReference type="GO" id="GO:1990404">
    <property type="term" value="F:NAD+-protein mono-ADP-ribosyltransferase activity"/>
    <property type="evidence" value="ECO:0007669"/>
    <property type="project" value="TreeGrafter"/>
</dbReference>
<feature type="compositionally biased region" description="Basic and acidic residues" evidence="11">
    <location>
        <begin position="85"/>
        <end position="94"/>
    </location>
</feature>
<comment type="catalytic activity">
    <reaction evidence="9">
        <text>NAD(+) + (ADP-D-ribosyl)n-acceptor = nicotinamide + (ADP-D-ribosyl)n+1-acceptor + H(+).</text>
        <dbReference type="EC" id="2.4.2.30"/>
    </reaction>
</comment>
<evidence type="ECO:0000256" key="8">
    <source>
        <dbReference type="ARBA" id="ARBA00024347"/>
    </source>
</evidence>
<dbReference type="PROSITE" id="PS51059">
    <property type="entry name" value="PARP_CATALYTIC"/>
    <property type="match status" value="1"/>
</dbReference>
<dbReference type="GO" id="GO:0016779">
    <property type="term" value="F:nucleotidyltransferase activity"/>
    <property type="evidence" value="ECO:0007669"/>
    <property type="project" value="UniProtKB-KW"/>
</dbReference>
<evidence type="ECO:0000259" key="13">
    <source>
        <dbReference type="PROSITE" id="PS51059"/>
    </source>
</evidence>
<dbReference type="InterPro" id="IPR008893">
    <property type="entry name" value="WGR_domain"/>
</dbReference>
<dbReference type="Pfam" id="PF00533">
    <property type="entry name" value="BRCT"/>
    <property type="match status" value="1"/>
</dbReference>
<dbReference type="Gene3D" id="3.90.228.10">
    <property type="match status" value="1"/>
</dbReference>
<evidence type="ECO:0000256" key="11">
    <source>
        <dbReference type="SAM" id="MobiDB-lite"/>
    </source>
</evidence>
<evidence type="ECO:0000313" key="16">
    <source>
        <dbReference type="EMBL" id="KAK6345248.1"/>
    </source>
</evidence>
<keyword evidence="4" id="KW-0548">Nucleotidyltransferase</keyword>
<comment type="subcellular location">
    <subcellularLocation>
        <location evidence="1">Nucleus</location>
    </subcellularLocation>
</comment>
<keyword evidence="3 10" id="KW-0808">Transferase</keyword>
<keyword evidence="17" id="KW-1185">Reference proteome</keyword>
<evidence type="ECO:0000259" key="15">
    <source>
        <dbReference type="PROSITE" id="PS51977"/>
    </source>
</evidence>
<protein>
    <recommendedName>
        <fullName evidence="10">Poly [ADP-ribose] polymerase</fullName>
        <shortName evidence="10">PARP</shortName>
        <ecNumber evidence="10">2.4.2.-</ecNumber>
    </recommendedName>
</protein>
<dbReference type="GO" id="GO:0006302">
    <property type="term" value="P:double-strand break repair"/>
    <property type="evidence" value="ECO:0007669"/>
    <property type="project" value="TreeGrafter"/>
</dbReference>
<feature type="region of interest" description="Disordered" evidence="11">
    <location>
        <begin position="85"/>
        <end position="247"/>
    </location>
</feature>
<dbReference type="FunFam" id="2.20.140.10:FF:000001">
    <property type="entry name" value="Poly [ADP-ribose] polymerase"/>
    <property type="match status" value="1"/>
</dbReference>
<evidence type="ECO:0000256" key="1">
    <source>
        <dbReference type="ARBA" id="ARBA00004123"/>
    </source>
</evidence>
<evidence type="ECO:0000256" key="7">
    <source>
        <dbReference type="ARBA" id="ARBA00023242"/>
    </source>
</evidence>
<dbReference type="GO" id="GO:0070212">
    <property type="term" value="P:protein poly-ADP-ribosylation"/>
    <property type="evidence" value="ECO:0007669"/>
    <property type="project" value="TreeGrafter"/>
</dbReference>
<dbReference type="PANTHER" id="PTHR10459">
    <property type="entry name" value="DNA LIGASE"/>
    <property type="match status" value="1"/>
</dbReference>
<dbReference type="GO" id="GO:0005730">
    <property type="term" value="C:nucleolus"/>
    <property type="evidence" value="ECO:0007669"/>
    <property type="project" value="TreeGrafter"/>
</dbReference>
<dbReference type="PANTHER" id="PTHR10459:SF60">
    <property type="entry name" value="POLY [ADP-RIBOSE] POLYMERASE 2"/>
    <property type="match status" value="1"/>
</dbReference>
<evidence type="ECO:0000256" key="3">
    <source>
        <dbReference type="ARBA" id="ARBA00022679"/>
    </source>
</evidence>
<proteinExistence type="inferred from homology"/>
<dbReference type="InterPro" id="IPR036616">
    <property type="entry name" value="Poly(ADP-ribose)pol_reg_dom_sf"/>
</dbReference>
<feature type="compositionally biased region" description="Low complexity" evidence="11">
    <location>
        <begin position="95"/>
        <end position="156"/>
    </location>
</feature>
<comment type="caution">
    <text evidence="16">The sequence shown here is derived from an EMBL/GenBank/DDBJ whole genome shotgun (WGS) entry which is preliminary data.</text>
</comment>
<keyword evidence="6 10" id="KW-0520">NAD</keyword>
<reference evidence="16 17" key="1">
    <citation type="submission" date="2019-10" db="EMBL/GenBank/DDBJ databases">
        <authorList>
            <person name="Palmer J.M."/>
        </authorList>
    </citation>
    <scope>NUCLEOTIDE SEQUENCE [LARGE SCALE GENOMIC DNA]</scope>
    <source>
        <strain evidence="16 17">TWF718</strain>
    </source>
</reference>
<dbReference type="FunFam" id="3.90.228.10:FF:000002">
    <property type="entry name" value="Poly [ADP-ribose] polymerase"/>
    <property type="match status" value="1"/>
</dbReference>
<keyword evidence="5" id="KW-0013">ADP-ribosylation</keyword>
<feature type="domain" description="PARP catalytic" evidence="13">
    <location>
        <begin position="513"/>
        <end position="749"/>
    </location>
</feature>
<dbReference type="AlphaFoldDB" id="A0AAN8MXV9"/>
<comment type="similarity">
    <text evidence="8">Belongs to the ARTD/PARP family.</text>
</comment>
<sequence length="749" mass="82858">MAPLDNLIFAISGSFDGYTKKDIESLIANNGGAVKSSVTKAVTHLITTTEDYLKNTTKVGNASANGIPIVTISWLEDSVKKGKKQAESKYDPSKPAKASTSKAASSKASTSKAAAPAAKATAAPKTTGTRAPSARAAASQASQASQASAPASQTTTIIGKKRGRKAASDDEDEEEEDAKPVKGKGKAKAVDTKTKAKAPAAKKRKAKKEESEDEVMDEEDEEEDDEDDAAPVVDDEEAAERERQKGYKAPVDEMCGLRYSGFQVYEDSDNVKYDASLNQTNIGNNNNKFYVLQLLNKGSVYSVWTRWGRVGESGQNKLISGLNLDGAIKEFNKKFKDKTGVVWDDRLKADKPNKYTYLEKDYAPPEEETKKVKKEDTEVIESKLPLQTQIIANLIFNKDFIQQSMADLNYDAKKLPLGRLNKNTIARGYAQLKAIGEALNAGTSNRSVFEQLTNSYYSTIPHSFGRDRPTIINSDRLLKAEIDLVQSLGDMAIAEKIMKDVEYAEDEQGNRIHPLDKQFASLGLLETTPLEEDTKEYEYLRDYFHKTHGQTHSHIRAKVVHIFRIERKDERDTYAKESYDNFKSDNRRLLWHGSRATNFAGILSQGLRIAPPEAPVNGYMFGKGVYLADISTKSAGYCVPSISGHMGLMLLCEAQLGDPMYELTNSDYYAAENSKKAGCMSTFGMGRTAPKAWMDAGEVHEDLKGVQMPNPENKTGDSNVKGAYLQYNEYICYSTAQIKLRYLFYVDFH</sequence>
<dbReference type="SUPFAM" id="SSF56399">
    <property type="entry name" value="ADP-ribosylation"/>
    <property type="match status" value="1"/>
</dbReference>
<evidence type="ECO:0000259" key="12">
    <source>
        <dbReference type="PROSITE" id="PS50172"/>
    </source>
</evidence>
<keyword evidence="7" id="KW-0539">Nucleus</keyword>
<dbReference type="Gene3D" id="3.40.50.10190">
    <property type="entry name" value="BRCT domain"/>
    <property type="match status" value="1"/>
</dbReference>
<dbReference type="Gene3D" id="2.20.140.10">
    <property type="entry name" value="WGR domain"/>
    <property type="match status" value="1"/>
</dbReference>
<dbReference type="InterPro" id="IPR036930">
    <property type="entry name" value="WGR_dom_sf"/>
</dbReference>
<dbReference type="CDD" id="cd01437">
    <property type="entry name" value="parp_like"/>
    <property type="match status" value="1"/>
</dbReference>
<dbReference type="SUPFAM" id="SSF47587">
    <property type="entry name" value="Domain of poly(ADP-ribose) polymerase"/>
    <property type="match status" value="1"/>
</dbReference>
<feature type="domain" description="BRCT" evidence="12">
    <location>
        <begin position="1"/>
        <end position="92"/>
    </location>
</feature>
<dbReference type="Pfam" id="PF05406">
    <property type="entry name" value="WGR"/>
    <property type="match status" value="1"/>
</dbReference>
<evidence type="ECO:0000256" key="5">
    <source>
        <dbReference type="ARBA" id="ARBA00022765"/>
    </source>
</evidence>
<organism evidence="16 17">
    <name type="scientific">Orbilia javanica</name>
    <dbReference type="NCBI Taxonomy" id="47235"/>
    <lineage>
        <taxon>Eukaryota</taxon>
        <taxon>Fungi</taxon>
        <taxon>Dikarya</taxon>
        <taxon>Ascomycota</taxon>
        <taxon>Pezizomycotina</taxon>
        <taxon>Orbiliomycetes</taxon>
        <taxon>Orbiliales</taxon>
        <taxon>Orbiliaceae</taxon>
        <taxon>Orbilia</taxon>
    </lineage>
</organism>
<dbReference type="InterPro" id="IPR012317">
    <property type="entry name" value="Poly(ADP-ribose)pol_cat_dom"/>
</dbReference>
<dbReference type="SMART" id="SM00773">
    <property type="entry name" value="WGR"/>
    <property type="match status" value="1"/>
</dbReference>
<name>A0AAN8MXV9_9PEZI</name>
<dbReference type="Proteomes" id="UP001313282">
    <property type="component" value="Unassembled WGS sequence"/>
</dbReference>
<evidence type="ECO:0000256" key="9">
    <source>
        <dbReference type="ARBA" id="ARBA00033987"/>
    </source>
</evidence>
<dbReference type="Pfam" id="PF02877">
    <property type="entry name" value="PARP_reg"/>
    <property type="match status" value="1"/>
</dbReference>